<evidence type="ECO:0000259" key="1">
    <source>
        <dbReference type="Pfam" id="PF13547"/>
    </source>
</evidence>
<comment type="caution">
    <text evidence="4">The sequence shown here is derived from an EMBL/GenBank/DDBJ whole genome shotgun (WGS) entry which is preliminary data.</text>
</comment>
<sequence length="1565" mass="167754">MKTLNPALQAHLDEGTTTLAWCWRIARADGASFGFTDHDRTLSFDGTDFEPESGLTASEVRSGSDLSVDAQDAEGVLTSDRITETDILDGRWDNAEVEVWRVNWADTSQSVLMRRGAIGQIRRGRLAFVAEVRSLAHVLGQTVGRTFQATCDAALGDARCGVDLEDPAFKGAGAVIDLLRDRAFTASGLGGFASGWFTFGTLDWTSGANAGRRTEVLGHDVTDGIAVLTLLEPPSCSRNAETPDMATLVLGAAGAAIGGSIGGAILGVSAATIGGFIGSTIGSVVDSWIISSLAPTQRIEGARLDTLRITSATEGAVIPRLFGRMRMGGNIIWATDFREETKTTTQGGGKGGGGGKVKTTEYLYYASFAVALCEGPITGIGRIWADGKPMDLSGVTWRWYPGDEAQSPDPFIAARMGAASTPAYRGTAYVVFEELALSTYGNRLPQLSFEVFRPLADADTAEGLTRAVTMIPASGEFTYATQAIRKTDGGATVPENLNALADSTDMVEALDRLQAMAPAVTSVSLVVAWFGDDLRAGSCKVRPGVEVSAKSTTPASWSVNGVSRANAFLVSRDDQDRPVYGGTPSDFAVVQAIHEMKARGLRVTFYPFILMDVPPGNSLPNPYSDNAAEMGQPVFPWRGRITCSPAAGFAGTVDRTATAASQVAALFGAATPASFSVSGQSVSWTGPSGDWGLRRMVLHYAHLCAAAGGVDAFLIGTEMPGLTTIRSGASTYPAVQAYRDLLADVRSILGSGTKIGYAADWSEYFGHQPGDGSGDVFFHLDPLWADPDTDFIGIDNYMPLSDWRDGFEHLDAAEGWPAIYDRAYLQANIAGGEGFDWFYASAADRSAQVRTQITDGAAAKPWVFRYKDLRAWWSNAHYDRPGGVESGTPTAWAPQSKPIWFTELGCPAIDRGTNQPNVFFDPKSSESFTPHFSRGWRDDAIQRAYLEATYLWWGAAANNPVSSIYGGRMVHVPECAAWTWDARPYPFFPALTDVWTDGANWRLGHWLTGRLGAVSLAALVRHLCLRAGLPESRIDVTGLWGAVEGYAITALESPRASITTLSRHFGFDAVETEGAIRFVMRGRASVATLTPDELVAAREGDVLELTRGQETELPQALKWQVARADEDYDASLVEARRVTVDTTRIASESFPMAVPPEEAERRCRRALMEAWVGRETATFRLPPSRLALDPADAIRLTHDGRLVDLRLVSIADAEARGIEAVRQDRETYDLPPGDPRAASLTRAVVFGAPDAVLMDLPQLTEDQPAHRPLVAAHAVPWPGEMAVFRSPSTDGFELLTTFGTRTRLGTLVSDLYAGPTSRFDLGNALVVDLLTGTLESVTDLTLFGGANALAIESAPGVWEIVQAGAAELLAPGRYRLTRLLRGQRGTEGAMGNPAPAGARVVVLDDSLASLPIAEADLGLPWNWRIGPASRPVSDETYVAQSFAPAGVGLRPFSVAHVEQPWRTPRTPGDLTIRWTRRSRALAADSWGGLEVPLAEELEAYEVEILDGAIVKRVMSTATTSAVYTAAAQTTDWGAELGPGDTLDIRIFQLSALVGRGASTSITLSF</sequence>
<dbReference type="InterPro" id="IPR025195">
    <property type="entry name" value="GTA_TIM_dom"/>
</dbReference>
<gene>
    <name evidence="4" type="ORF">GE300_21015</name>
</gene>
<evidence type="ECO:0000259" key="3">
    <source>
        <dbReference type="Pfam" id="PF23666"/>
    </source>
</evidence>
<proteinExistence type="predicted"/>
<dbReference type="InterPro" id="IPR032876">
    <property type="entry name" value="J_dom"/>
</dbReference>
<protein>
    <submittedName>
        <fullName evidence="4">DUF2163 domain-containing protein</fullName>
    </submittedName>
</protein>
<evidence type="ECO:0000313" key="4">
    <source>
        <dbReference type="EMBL" id="MSU92039.1"/>
    </source>
</evidence>
<dbReference type="Gene3D" id="3.20.20.80">
    <property type="entry name" value="Glycosidases"/>
    <property type="match status" value="1"/>
</dbReference>
<dbReference type="Proteomes" id="UP000474957">
    <property type="component" value="Unassembled WGS sequence"/>
</dbReference>
<dbReference type="InterPro" id="IPR011928">
    <property type="entry name" value="Phage_phiJL001_Gp84"/>
</dbReference>
<dbReference type="NCBIfam" id="TIGR02218">
    <property type="entry name" value="phg_TIGR02218"/>
    <property type="match status" value="1"/>
</dbReference>
<feature type="domain" description="Tip attachment protein J" evidence="2">
    <location>
        <begin position="1052"/>
        <end position="1210"/>
    </location>
</feature>
<dbReference type="Pfam" id="PF13547">
    <property type="entry name" value="GTA_TIM"/>
    <property type="match status" value="1"/>
</dbReference>
<accession>A0A6L5Z6P8</accession>
<organism evidence="4 5">
    <name type="scientific">Halovulum marinum</name>
    <dbReference type="NCBI Taxonomy" id="2662447"/>
    <lineage>
        <taxon>Bacteria</taxon>
        <taxon>Pseudomonadati</taxon>
        <taxon>Pseudomonadota</taxon>
        <taxon>Alphaproteobacteria</taxon>
        <taxon>Rhodobacterales</taxon>
        <taxon>Paracoccaceae</taxon>
        <taxon>Halovulum</taxon>
    </lineage>
</organism>
<feature type="domain" description="Rcc01698-like C-terminal" evidence="3">
    <location>
        <begin position="1303"/>
        <end position="1401"/>
    </location>
</feature>
<dbReference type="Pfam" id="PF23666">
    <property type="entry name" value="Rcc01698_C"/>
    <property type="match status" value="1"/>
</dbReference>
<dbReference type="InterPro" id="IPR056490">
    <property type="entry name" value="Rcc01698_C"/>
</dbReference>
<feature type="domain" description="GTA TIM-barrel-like" evidence="1">
    <location>
        <begin position="691"/>
        <end position="989"/>
    </location>
</feature>
<dbReference type="Pfam" id="PF13550">
    <property type="entry name" value="Phage-tail_3"/>
    <property type="match status" value="1"/>
</dbReference>
<dbReference type="CDD" id="cd19607">
    <property type="entry name" value="GTA_TIM-barrel-like"/>
    <property type="match status" value="1"/>
</dbReference>
<reference evidence="4 5" key="1">
    <citation type="submission" date="2019-10" db="EMBL/GenBank/DDBJ databases">
        <title>Cognatihalovulum marinum gen. nov. sp. nov., a new member of the family Rhodobacteraceae isolated from deep seawater of the Northwest Indian Ocean.</title>
        <authorList>
            <person name="Ruan C."/>
            <person name="Wang J."/>
            <person name="Zheng X."/>
            <person name="Song L."/>
            <person name="Zhu Y."/>
            <person name="Huang Y."/>
            <person name="Lu Z."/>
            <person name="Du W."/>
            <person name="Huang L."/>
            <person name="Dai X."/>
        </authorList>
    </citation>
    <scope>NUCLEOTIDE SEQUENCE [LARGE SCALE GENOMIC DNA]</scope>
    <source>
        <strain evidence="4 5">2CG4</strain>
    </source>
</reference>
<dbReference type="EMBL" id="WIND01000035">
    <property type="protein sequence ID" value="MSU92039.1"/>
    <property type="molecule type" value="Genomic_DNA"/>
</dbReference>
<keyword evidence="5" id="KW-1185">Reference proteome</keyword>
<dbReference type="RefSeq" id="WP_154449496.1">
    <property type="nucleotide sequence ID" value="NZ_WIND01000035.1"/>
</dbReference>
<evidence type="ECO:0000259" key="2">
    <source>
        <dbReference type="Pfam" id="PF13550"/>
    </source>
</evidence>
<evidence type="ECO:0000313" key="5">
    <source>
        <dbReference type="Proteomes" id="UP000474957"/>
    </source>
</evidence>
<name>A0A6L5Z6P8_9RHOB</name>
<dbReference type="Pfam" id="PF09931">
    <property type="entry name" value="Phage_phiJL001_Gp84_N"/>
    <property type="match status" value="1"/>
</dbReference>